<organism evidence="1 2">
    <name type="scientific">Melastoma candidum</name>
    <dbReference type="NCBI Taxonomy" id="119954"/>
    <lineage>
        <taxon>Eukaryota</taxon>
        <taxon>Viridiplantae</taxon>
        <taxon>Streptophyta</taxon>
        <taxon>Embryophyta</taxon>
        <taxon>Tracheophyta</taxon>
        <taxon>Spermatophyta</taxon>
        <taxon>Magnoliopsida</taxon>
        <taxon>eudicotyledons</taxon>
        <taxon>Gunneridae</taxon>
        <taxon>Pentapetalae</taxon>
        <taxon>rosids</taxon>
        <taxon>malvids</taxon>
        <taxon>Myrtales</taxon>
        <taxon>Melastomataceae</taxon>
        <taxon>Melastomatoideae</taxon>
        <taxon>Melastomateae</taxon>
        <taxon>Melastoma</taxon>
    </lineage>
</organism>
<dbReference type="Proteomes" id="UP001057402">
    <property type="component" value="Chromosome 9"/>
</dbReference>
<name>A0ACB9MLZ1_9MYRT</name>
<proteinExistence type="predicted"/>
<reference evidence="2" key="1">
    <citation type="journal article" date="2023" name="Front. Plant Sci.">
        <title>Chromosomal-level genome assembly of Melastoma candidum provides insights into trichome evolution.</title>
        <authorList>
            <person name="Zhong Y."/>
            <person name="Wu W."/>
            <person name="Sun C."/>
            <person name="Zou P."/>
            <person name="Liu Y."/>
            <person name="Dai S."/>
            <person name="Zhou R."/>
        </authorList>
    </citation>
    <scope>NUCLEOTIDE SEQUENCE [LARGE SCALE GENOMIC DNA]</scope>
</reference>
<keyword evidence="2" id="KW-1185">Reference proteome</keyword>
<evidence type="ECO:0000313" key="1">
    <source>
        <dbReference type="EMBL" id="KAI4325303.1"/>
    </source>
</evidence>
<gene>
    <name evidence="1" type="ORF">MLD38_030715</name>
</gene>
<dbReference type="EMBL" id="CM042888">
    <property type="protein sequence ID" value="KAI4325303.1"/>
    <property type="molecule type" value="Genomic_DNA"/>
</dbReference>
<protein>
    <submittedName>
        <fullName evidence="1">Uncharacterized protein</fullName>
    </submittedName>
</protein>
<sequence>MSEWLRRQTRNLLGFACAGSNPAVDGKGKGKGRGVDPPSQTLPFWSKHHTNQTQMMSGNPNLWDMYVHHPPYYHHHQPPPPPQAPPPPPPPTSASPLFFQPQFVFGSSSLPLPPPHNPLWFSSDDNPLYHEQLPHSWSQLLLGGLPSDEVGHFQMRKLGDCWDSEQEEEMGVPTRGASAVDLKKEAAPPKIVPTPSWTHMVIPASSPTSCVTSLSGGNAWDFSKNAKEGVKNLNSGHSSECNSTTTGGACKKARVHPPSTQPPLMVRKEKLGDRITALHQLVSPFGKTDTASVLLEAIGYIRFLQGQIEALSSPYFRGSEDGSGNTRSSSQLAVSGEAEKYAGLISGDTVQPTDLRSRGLCLVPVSCTAQVGNDNGADYWAPAFGGGF</sequence>
<accession>A0ACB9MLZ1</accession>
<comment type="caution">
    <text evidence="1">The sequence shown here is derived from an EMBL/GenBank/DDBJ whole genome shotgun (WGS) entry which is preliminary data.</text>
</comment>
<evidence type="ECO:0000313" key="2">
    <source>
        <dbReference type="Proteomes" id="UP001057402"/>
    </source>
</evidence>